<dbReference type="PANTHER" id="PTHR15430">
    <property type="entry name" value="GLOMULIN"/>
    <property type="match status" value="1"/>
</dbReference>
<dbReference type="InterPro" id="IPR013877">
    <property type="entry name" value="YAP-bd/ALF4/Glomulin"/>
</dbReference>
<evidence type="ECO:0000313" key="1">
    <source>
        <dbReference type="EMBL" id="CAL8131632.1"/>
    </source>
</evidence>
<dbReference type="Proteomes" id="UP001642540">
    <property type="component" value="Unassembled WGS sequence"/>
</dbReference>
<proteinExistence type="predicted"/>
<keyword evidence="2" id="KW-1185">Reference proteome</keyword>
<dbReference type="PANTHER" id="PTHR15430:SF1">
    <property type="entry name" value="GLOMULIN"/>
    <property type="match status" value="1"/>
</dbReference>
<name>A0ABP1RNE0_9HEXA</name>
<reference evidence="1 2" key="1">
    <citation type="submission" date="2024-08" db="EMBL/GenBank/DDBJ databases">
        <authorList>
            <person name="Cucini C."/>
            <person name="Frati F."/>
        </authorList>
    </citation>
    <scope>NUCLEOTIDE SEQUENCE [LARGE SCALE GENOMIC DNA]</scope>
</reference>
<gene>
    <name evidence="1" type="ORF">ODALV1_LOCUS24256</name>
</gene>
<evidence type="ECO:0008006" key="3">
    <source>
        <dbReference type="Google" id="ProtNLM"/>
    </source>
</evidence>
<dbReference type="EMBL" id="CAXLJM020000089">
    <property type="protein sequence ID" value="CAL8131632.1"/>
    <property type="molecule type" value="Genomic_DNA"/>
</dbReference>
<evidence type="ECO:0000313" key="2">
    <source>
        <dbReference type="Proteomes" id="UP001642540"/>
    </source>
</evidence>
<comment type="caution">
    <text evidence="1">The sequence shown here is derived from an EMBL/GenBank/DDBJ whole genome shotgun (WGS) entry which is preliminary data.</text>
</comment>
<dbReference type="InterPro" id="IPR019516">
    <property type="entry name" value="Glomulin/ALF4"/>
</dbReference>
<protein>
    <recommendedName>
        <fullName evidence="3">Glomulin</fullName>
    </recommendedName>
</protein>
<dbReference type="Pfam" id="PF08568">
    <property type="entry name" value="Kinetochor_Ybp2"/>
    <property type="match status" value="1"/>
</dbReference>
<accession>A0ABP1RNE0</accession>
<organism evidence="1 2">
    <name type="scientific">Orchesella dallaii</name>
    <dbReference type="NCBI Taxonomy" id="48710"/>
    <lineage>
        <taxon>Eukaryota</taxon>
        <taxon>Metazoa</taxon>
        <taxon>Ecdysozoa</taxon>
        <taxon>Arthropoda</taxon>
        <taxon>Hexapoda</taxon>
        <taxon>Collembola</taxon>
        <taxon>Entomobryomorpha</taxon>
        <taxon>Entomobryoidea</taxon>
        <taxon>Orchesellidae</taxon>
        <taxon>Orchesellinae</taxon>
        <taxon>Orchesella</taxon>
    </lineage>
</organism>
<sequence>MDFGEEVEAVLHSKDYEKLLELIFSPENQPKIQAFGMDLITRVCECGLAFCTDLDSLRALQDILMHIVRTIRPREALIGLLEQAEIFVNSESDKFSSLLAPLQHVMLNLPKKREHSFSWVLSILNSHMKSRHSFPSTLKRELTQGKDAFLLEANPDIKDTIMSYREYCNFYDPFIQQFYIEKNSANASDNSDSLISIQRQQSILRDHLVQLLGDPLFHIDLHWDEPTVPADNPSDDPSSIAPVKMKTDARLIAERIMGFLRTVDQYPEYFYGWCSRKLFFEESKLKSKPVYCGGGDDSDEEDSDEFVVEYGSVVNYYYLIYVEGLNEDMVPQVLSPNYAFISTVRLMSSLVSNDKPGPMALLKCFLLSRKLLEKIDETQPGIRLESELLEASFITDFIEAVAYHTVYCEILEVRKIGLQLLVQLLWKFDPRGRYDFVRFVFNRIQHDGIKGYMITQLKDCIRVTLDKKCPEMKKFFTGKFLLKLLKMTCCLKNGVTTDLIDNKEQIMSALNLVLYLAIRDKGSNITGVSEALPEIEKQLLEPLYKALELSRAHYQLKLKELEDPKAFEEQLKEQKKLIETMDVKLNNDNLTPETLSASMDEQKLTLNSALGVFNIMNGILARVNEVCDAFKKSQN</sequence>